<dbReference type="RefSeq" id="WP_353301306.1">
    <property type="nucleotide sequence ID" value="NZ_BAABWN010000001.1"/>
</dbReference>
<dbReference type="EMBL" id="BAABWN010000001">
    <property type="protein sequence ID" value="GAA6166344.1"/>
    <property type="molecule type" value="Genomic_DNA"/>
</dbReference>
<dbReference type="InterPro" id="IPR053756">
    <property type="entry name" value="Toxin_immunity_effector"/>
</dbReference>
<keyword evidence="2" id="KW-1185">Reference proteome</keyword>
<dbReference type="Proteomes" id="UP001465153">
    <property type="component" value="Unassembled WGS sequence"/>
</dbReference>
<comment type="caution">
    <text evidence="1">The sequence shown here is derived from an EMBL/GenBank/DDBJ whole genome shotgun (WGS) entry which is preliminary data.</text>
</comment>
<evidence type="ECO:0000313" key="1">
    <source>
        <dbReference type="EMBL" id="GAA6166344.1"/>
    </source>
</evidence>
<sequence length="75" mass="8524">MSSLTLSDLCVVIPLLEKELDRIHKDIEQGNQQESDDASELSVVYGATAAKFEQLYKSLWEEGSNYPSYDELINR</sequence>
<gene>
    <name evidence="1" type="ORF">NBRC116591_01540</name>
</gene>
<reference evidence="1 2" key="1">
    <citation type="submission" date="2024-04" db="EMBL/GenBank/DDBJ databases">
        <title>Draft genome sequence of Sessilibacter corallicola NBRC 116591.</title>
        <authorList>
            <person name="Miyakawa T."/>
            <person name="Kusuya Y."/>
            <person name="Miura T."/>
        </authorList>
    </citation>
    <scope>NUCLEOTIDE SEQUENCE [LARGE SCALE GENOMIC DNA]</scope>
    <source>
        <strain evidence="1 2">KU-00831-HH</strain>
    </source>
</reference>
<organism evidence="1 2">
    <name type="scientific">Sessilibacter corallicola</name>
    <dbReference type="NCBI Taxonomy" id="2904075"/>
    <lineage>
        <taxon>Bacteria</taxon>
        <taxon>Pseudomonadati</taxon>
        <taxon>Pseudomonadota</taxon>
        <taxon>Gammaproteobacteria</taxon>
        <taxon>Cellvibrionales</taxon>
        <taxon>Cellvibrionaceae</taxon>
        <taxon>Sessilibacter</taxon>
    </lineage>
</organism>
<dbReference type="Gene3D" id="1.10.287.2500">
    <property type="match status" value="1"/>
</dbReference>
<evidence type="ECO:0000313" key="2">
    <source>
        <dbReference type="Proteomes" id="UP001465153"/>
    </source>
</evidence>
<name>A0ABQ0A3Y4_9GAMM</name>
<protein>
    <submittedName>
        <fullName evidence="1">Uncharacterized protein</fullName>
    </submittedName>
</protein>
<accession>A0ABQ0A3Y4</accession>
<proteinExistence type="predicted"/>